<dbReference type="Gene3D" id="3.30.70.1450">
    <property type="entry name" value="Regulator of K+ conductance, C-terminal domain"/>
    <property type="match status" value="1"/>
</dbReference>
<keyword evidence="2" id="KW-0812">Transmembrane</keyword>
<dbReference type="SUPFAM" id="SSF81324">
    <property type="entry name" value="Voltage-gated potassium channels"/>
    <property type="match status" value="1"/>
</dbReference>
<keyword evidence="5" id="KW-0813">Transport</keyword>
<organism evidence="5 6">
    <name type="scientific">Methanolobus chelungpuianus</name>
    <dbReference type="NCBI Taxonomy" id="502115"/>
    <lineage>
        <taxon>Archaea</taxon>
        <taxon>Methanobacteriati</taxon>
        <taxon>Methanobacteriota</taxon>
        <taxon>Stenosarchaea group</taxon>
        <taxon>Methanomicrobia</taxon>
        <taxon>Methanosarcinales</taxon>
        <taxon>Methanosarcinaceae</taxon>
        <taxon>Methanolobus</taxon>
    </lineage>
</organism>
<evidence type="ECO:0000313" key="6">
    <source>
        <dbReference type="Proteomes" id="UP001206983"/>
    </source>
</evidence>
<evidence type="ECO:0000313" key="5">
    <source>
        <dbReference type="EMBL" id="MCQ6963317.1"/>
    </source>
</evidence>
<keyword evidence="5" id="KW-0407">Ion channel</keyword>
<dbReference type="PANTHER" id="PTHR43833:SF13">
    <property type="entry name" value="POTASSIUM CHANNEL PROTEIN 2-RELATED"/>
    <property type="match status" value="1"/>
</dbReference>
<comment type="caution">
    <text evidence="5">The sequence shown here is derived from an EMBL/GenBank/DDBJ whole genome shotgun (WGS) entry which is preliminary data.</text>
</comment>
<feature type="domain" description="RCK N-terminal" evidence="3">
    <location>
        <begin position="114"/>
        <end position="229"/>
    </location>
</feature>
<dbReference type="Gene3D" id="1.10.287.70">
    <property type="match status" value="1"/>
</dbReference>
<protein>
    <submittedName>
        <fullName evidence="5">Potassium channel protein</fullName>
    </submittedName>
</protein>
<sequence>MQRRLWYRTILRSFLLTFFVVLVYLLIFINIMEYEQQYDHANFVDGTYWVMATITTVGYGDIVFTSAAGKFFSILVQLSGIPVVFGLLFNLLLSPLLERNIRPSMPVKSPRKLSEHIIICGYNNLVETLLEELSENNVPYVLIEEEEEKVKDLLKRNINVVQGNLSDETTFRNVHIEKASFVLVNRSDEVNANIILTVRSMSDIKIIAIAEDKANKKYMKYAGATSVISPKELFGRFIARKAADPFLRRLTGATEFLEGIAIAEFPVYPKSPLNGKTIKEAAIREKTGSNVVGVWKSGALSFDVEPGDVIRESSVLLATGTPKQLSELRKLTQQTR</sequence>
<dbReference type="PANTHER" id="PTHR43833">
    <property type="entry name" value="POTASSIUM CHANNEL PROTEIN 2-RELATED-RELATED"/>
    <property type="match status" value="1"/>
</dbReference>
<proteinExistence type="predicted"/>
<keyword evidence="6" id="KW-1185">Reference proteome</keyword>
<dbReference type="PROSITE" id="PS51202">
    <property type="entry name" value="RCK_C"/>
    <property type="match status" value="1"/>
</dbReference>
<feature type="transmembrane region" description="Helical" evidence="2">
    <location>
        <begin position="12"/>
        <end position="34"/>
    </location>
</feature>
<dbReference type="GO" id="GO:0006813">
    <property type="term" value="P:potassium ion transport"/>
    <property type="evidence" value="ECO:0007669"/>
    <property type="project" value="InterPro"/>
</dbReference>
<evidence type="ECO:0000259" key="4">
    <source>
        <dbReference type="PROSITE" id="PS51202"/>
    </source>
</evidence>
<dbReference type="Gene3D" id="3.40.50.720">
    <property type="entry name" value="NAD(P)-binding Rossmann-like Domain"/>
    <property type="match status" value="1"/>
</dbReference>
<dbReference type="Pfam" id="PF07885">
    <property type="entry name" value="Ion_trans_2"/>
    <property type="match status" value="1"/>
</dbReference>
<dbReference type="InterPro" id="IPR036721">
    <property type="entry name" value="RCK_C_sf"/>
</dbReference>
<dbReference type="InterPro" id="IPR006037">
    <property type="entry name" value="RCK_C"/>
</dbReference>
<dbReference type="PROSITE" id="PS51201">
    <property type="entry name" value="RCK_N"/>
    <property type="match status" value="1"/>
</dbReference>
<dbReference type="RefSeq" id="WP_256623162.1">
    <property type="nucleotide sequence ID" value="NZ_JTEO01000005.1"/>
</dbReference>
<dbReference type="InterPro" id="IPR036291">
    <property type="entry name" value="NAD(P)-bd_dom_sf"/>
</dbReference>
<feature type="transmembrane region" description="Helical" evidence="2">
    <location>
        <begin position="46"/>
        <end position="64"/>
    </location>
</feature>
<evidence type="ECO:0000256" key="1">
    <source>
        <dbReference type="ARBA" id="ARBA00004651"/>
    </source>
</evidence>
<reference evidence="5 6" key="1">
    <citation type="journal article" date="2011" name="Appl. Environ. Microbiol.">
        <title>Methanogenic archaea isolated from Taiwan's Chelungpu fault.</title>
        <authorList>
            <person name="Wu S.Y."/>
            <person name="Lai M.C."/>
        </authorList>
    </citation>
    <scope>NUCLEOTIDE SEQUENCE [LARGE SCALE GENOMIC DNA]</scope>
    <source>
        <strain evidence="5 6">St545Mb</strain>
    </source>
</reference>
<dbReference type="InterPro" id="IPR003148">
    <property type="entry name" value="RCK_N"/>
</dbReference>
<dbReference type="AlphaFoldDB" id="A0AAE3HAW5"/>
<keyword evidence="2" id="KW-0472">Membrane</keyword>
<gene>
    <name evidence="5" type="ORF">PV02_09335</name>
</gene>
<keyword evidence="2" id="KW-1133">Transmembrane helix</keyword>
<name>A0AAE3HAW5_9EURY</name>
<evidence type="ECO:0000256" key="2">
    <source>
        <dbReference type="SAM" id="Phobius"/>
    </source>
</evidence>
<dbReference type="SUPFAM" id="SSF51735">
    <property type="entry name" value="NAD(P)-binding Rossmann-fold domains"/>
    <property type="match status" value="1"/>
</dbReference>
<dbReference type="EMBL" id="JTEO01000005">
    <property type="protein sequence ID" value="MCQ6963317.1"/>
    <property type="molecule type" value="Genomic_DNA"/>
</dbReference>
<dbReference type="GO" id="GO:0008324">
    <property type="term" value="F:monoatomic cation transmembrane transporter activity"/>
    <property type="evidence" value="ECO:0007669"/>
    <property type="project" value="InterPro"/>
</dbReference>
<evidence type="ECO:0000259" key="3">
    <source>
        <dbReference type="PROSITE" id="PS51201"/>
    </source>
</evidence>
<dbReference type="Pfam" id="PF02080">
    <property type="entry name" value="TrkA_C"/>
    <property type="match status" value="1"/>
</dbReference>
<dbReference type="Proteomes" id="UP001206983">
    <property type="component" value="Unassembled WGS sequence"/>
</dbReference>
<feature type="transmembrane region" description="Helical" evidence="2">
    <location>
        <begin position="71"/>
        <end position="93"/>
    </location>
</feature>
<accession>A0AAE3HAW5</accession>
<keyword evidence="5" id="KW-0406">Ion transport</keyword>
<dbReference type="GO" id="GO:0005886">
    <property type="term" value="C:plasma membrane"/>
    <property type="evidence" value="ECO:0007669"/>
    <property type="project" value="UniProtKB-SubCell"/>
</dbReference>
<dbReference type="Pfam" id="PF02254">
    <property type="entry name" value="TrkA_N"/>
    <property type="match status" value="1"/>
</dbReference>
<feature type="domain" description="RCK C-terminal" evidence="4">
    <location>
        <begin position="250"/>
        <end position="334"/>
    </location>
</feature>
<comment type="subcellular location">
    <subcellularLocation>
        <location evidence="1">Cell membrane</location>
        <topology evidence="1">Multi-pass membrane protein</topology>
    </subcellularLocation>
</comment>
<dbReference type="InterPro" id="IPR013099">
    <property type="entry name" value="K_chnl_dom"/>
</dbReference>
<dbReference type="SUPFAM" id="SSF116726">
    <property type="entry name" value="TrkA C-terminal domain-like"/>
    <property type="match status" value="1"/>
</dbReference>
<dbReference type="InterPro" id="IPR050721">
    <property type="entry name" value="Trk_Ktr_HKT_K-transport"/>
</dbReference>